<feature type="region of interest" description="Disordered" evidence="1">
    <location>
        <begin position="231"/>
        <end position="265"/>
    </location>
</feature>
<reference evidence="2 3" key="1">
    <citation type="submission" date="2020-02" db="EMBL/GenBank/DDBJ databases">
        <authorList>
            <person name="Ferguson B K."/>
        </authorList>
    </citation>
    <scope>NUCLEOTIDE SEQUENCE [LARGE SCALE GENOMIC DNA]</scope>
</reference>
<feature type="compositionally biased region" description="Basic residues" evidence="1">
    <location>
        <begin position="236"/>
        <end position="249"/>
    </location>
</feature>
<sequence>MDYLVNTALVSAASCILSSTAGSVSVRNGKKEVLRKRVKGHRYVSGKRTDDARCSSDEESDEDDFLDKLHPVEKDQDMLYLEMYKVHTEDNTGDPRLRRLTRIERSMEHLEVERVKRRKHIAETEVYFQQEVMETSEEMIEMESSDTSDDEDLSKDEIKSGPKLTEITQHENGNRSIEQPCAEQDERKKGTLEKSLQNDQDFKKPQKRAVRGIKYRQLRFKLRWPAEMYKPYNPYKRAKKHRLLPKKKLPLASAAPSSESDSGTN</sequence>
<evidence type="ECO:0000313" key="2">
    <source>
        <dbReference type="EMBL" id="CAB0028842.1"/>
    </source>
</evidence>
<feature type="non-terminal residue" evidence="2">
    <location>
        <position position="265"/>
    </location>
</feature>
<dbReference type="AlphaFoldDB" id="A0A6H5HXX2"/>
<proteinExistence type="predicted"/>
<accession>A0A6H5HXX2</accession>
<feature type="compositionally biased region" description="Acidic residues" evidence="1">
    <location>
        <begin position="138"/>
        <end position="154"/>
    </location>
</feature>
<dbReference type="Proteomes" id="UP000479190">
    <property type="component" value="Unassembled WGS sequence"/>
</dbReference>
<name>A0A6H5HXX2_9HYME</name>
<keyword evidence="3" id="KW-1185">Reference proteome</keyword>
<feature type="region of interest" description="Disordered" evidence="1">
    <location>
        <begin position="138"/>
        <end position="208"/>
    </location>
</feature>
<protein>
    <submittedName>
        <fullName evidence="2">Uncharacterized protein</fullName>
    </submittedName>
</protein>
<evidence type="ECO:0000313" key="3">
    <source>
        <dbReference type="Proteomes" id="UP000479190"/>
    </source>
</evidence>
<organism evidence="2 3">
    <name type="scientific">Trichogramma brassicae</name>
    <dbReference type="NCBI Taxonomy" id="86971"/>
    <lineage>
        <taxon>Eukaryota</taxon>
        <taxon>Metazoa</taxon>
        <taxon>Ecdysozoa</taxon>
        <taxon>Arthropoda</taxon>
        <taxon>Hexapoda</taxon>
        <taxon>Insecta</taxon>
        <taxon>Pterygota</taxon>
        <taxon>Neoptera</taxon>
        <taxon>Endopterygota</taxon>
        <taxon>Hymenoptera</taxon>
        <taxon>Apocrita</taxon>
        <taxon>Proctotrupomorpha</taxon>
        <taxon>Chalcidoidea</taxon>
        <taxon>Trichogrammatidae</taxon>
        <taxon>Trichogramma</taxon>
    </lineage>
</organism>
<dbReference type="EMBL" id="CADCXV010000205">
    <property type="protein sequence ID" value="CAB0028842.1"/>
    <property type="molecule type" value="Genomic_DNA"/>
</dbReference>
<evidence type="ECO:0000256" key="1">
    <source>
        <dbReference type="SAM" id="MobiDB-lite"/>
    </source>
</evidence>
<gene>
    <name evidence="2" type="ORF">TBRA_LOCUS960</name>
</gene>